<organism evidence="2 3">
    <name type="scientific">Vitis vinifera</name>
    <name type="common">Grape</name>
    <dbReference type="NCBI Taxonomy" id="29760"/>
    <lineage>
        <taxon>Eukaryota</taxon>
        <taxon>Viridiplantae</taxon>
        <taxon>Streptophyta</taxon>
        <taxon>Embryophyta</taxon>
        <taxon>Tracheophyta</taxon>
        <taxon>Spermatophyta</taxon>
        <taxon>Magnoliopsida</taxon>
        <taxon>eudicotyledons</taxon>
        <taxon>Gunneridae</taxon>
        <taxon>Pentapetalae</taxon>
        <taxon>rosids</taxon>
        <taxon>Vitales</taxon>
        <taxon>Vitaceae</taxon>
        <taxon>Viteae</taxon>
        <taxon>Vitis</taxon>
    </lineage>
</organism>
<name>A0A438I0X0_VITVI</name>
<dbReference type="PANTHER" id="PTHR34222">
    <property type="entry name" value="GAG_PRE-INTEGRS DOMAIN-CONTAINING PROTEIN"/>
    <property type="match status" value="1"/>
</dbReference>
<dbReference type="EMBL" id="QGNW01000155">
    <property type="protein sequence ID" value="RVW90353.1"/>
    <property type="molecule type" value="Genomic_DNA"/>
</dbReference>
<dbReference type="AlphaFoldDB" id="A0A438I0X0"/>
<proteinExistence type="predicted"/>
<sequence length="317" mass="36468">MPKEETTMKECWRYTLRWALLIHSTTPHSTLPLKTECETQRPPSTDVAASQKWRSKNSFITSCLINSMKLAIGKTYMFLPTAKDVWDEIRETYSDAENASQIFEIKTRLWQMKQGDREFTEYYTEMLGLWQDLNLSCEEEWECTGNNVRFKKKMENKRVFEFLAGLNRELDDVRSRVLSRRSLPSIREVFSKVRREESRRRVMLDLSFGLEGSALLTHGPHGPHGPLTVARRGPHAGSSGPHPARSSGPSPRQSKRTYCEYCKKLGHTKDTCWALHGKPPQIGSPDSPIKPIVIRPPPKPRQTKLPQKFVSQLLVWG</sequence>
<dbReference type="PANTHER" id="PTHR34222:SF91">
    <property type="match status" value="1"/>
</dbReference>
<evidence type="ECO:0000256" key="1">
    <source>
        <dbReference type="SAM" id="MobiDB-lite"/>
    </source>
</evidence>
<protein>
    <submittedName>
        <fullName evidence="2">Uncharacterized protein</fullName>
    </submittedName>
</protein>
<comment type="caution">
    <text evidence="2">The sequence shown here is derived from an EMBL/GenBank/DDBJ whole genome shotgun (WGS) entry which is preliminary data.</text>
</comment>
<dbReference type="Proteomes" id="UP000288805">
    <property type="component" value="Unassembled WGS sequence"/>
</dbReference>
<evidence type="ECO:0000313" key="2">
    <source>
        <dbReference type="EMBL" id="RVW90353.1"/>
    </source>
</evidence>
<gene>
    <name evidence="2" type="ORF">CK203_045749</name>
</gene>
<accession>A0A438I0X0</accession>
<dbReference type="Pfam" id="PF14223">
    <property type="entry name" value="Retrotran_gag_2"/>
    <property type="match status" value="1"/>
</dbReference>
<reference evidence="2 3" key="1">
    <citation type="journal article" date="2018" name="PLoS Genet.">
        <title>Population sequencing reveals clonal diversity and ancestral inbreeding in the grapevine cultivar Chardonnay.</title>
        <authorList>
            <person name="Roach M.J."/>
            <person name="Johnson D.L."/>
            <person name="Bohlmann J."/>
            <person name="van Vuuren H.J."/>
            <person name="Jones S.J."/>
            <person name="Pretorius I.S."/>
            <person name="Schmidt S.A."/>
            <person name="Borneman A.R."/>
        </authorList>
    </citation>
    <scope>NUCLEOTIDE SEQUENCE [LARGE SCALE GENOMIC DNA]</scope>
    <source>
        <strain evidence="3">cv. Chardonnay</strain>
        <tissue evidence="2">Leaf</tissue>
    </source>
</reference>
<feature type="region of interest" description="Disordered" evidence="1">
    <location>
        <begin position="217"/>
        <end position="255"/>
    </location>
</feature>
<evidence type="ECO:0000313" key="3">
    <source>
        <dbReference type="Proteomes" id="UP000288805"/>
    </source>
</evidence>